<protein>
    <submittedName>
        <fullName evidence="1">Uncharacterized protein</fullName>
    </submittedName>
</protein>
<accession>A0A3B0PLQ2</accession>
<name>A0A3B0PLQ2_9BACT</name>
<reference evidence="2" key="1">
    <citation type="submission" date="2018-06" db="EMBL/GenBank/DDBJ databases">
        <authorList>
            <consortium name="Pathogen Informatics"/>
        </authorList>
    </citation>
    <scope>NUCLEOTIDE SEQUENCE [LARGE SCALE GENOMIC DNA]</scope>
    <source>
        <strain evidence="2">NCTC10132</strain>
    </source>
</reference>
<dbReference type="Proteomes" id="UP000257559">
    <property type="component" value="Chromosome"/>
</dbReference>
<evidence type="ECO:0000313" key="1">
    <source>
        <dbReference type="EMBL" id="SYV96720.1"/>
    </source>
</evidence>
<dbReference type="AlphaFoldDB" id="A0A3B0PLQ2"/>
<proteinExistence type="predicted"/>
<dbReference type="EMBL" id="LS991951">
    <property type="protein sequence ID" value="SYV96720.1"/>
    <property type="molecule type" value="Genomic_DNA"/>
</dbReference>
<organism evidence="1 2">
    <name type="scientific">Mycoplasmopsis edwardii</name>
    <dbReference type="NCBI Taxonomy" id="53558"/>
    <lineage>
        <taxon>Bacteria</taxon>
        <taxon>Bacillati</taxon>
        <taxon>Mycoplasmatota</taxon>
        <taxon>Mycoplasmoidales</taxon>
        <taxon>Metamycoplasmataceae</taxon>
        <taxon>Mycoplasmopsis</taxon>
    </lineage>
</organism>
<dbReference type="KEGG" id="medw:NCTC10132_00050"/>
<gene>
    <name evidence="1" type="ORF">NCTC10132_00050</name>
</gene>
<evidence type="ECO:0000313" key="2">
    <source>
        <dbReference type="Proteomes" id="UP000257559"/>
    </source>
</evidence>
<sequence length="45" mass="5322">MIQINILKYESPFDLFLNKLIKTIESKTIETSDNNIVTEFKTEKM</sequence>
<keyword evidence="2" id="KW-1185">Reference proteome</keyword>